<reference evidence="9 10" key="1">
    <citation type="submission" date="2016-12" db="EMBL/GenBank/DDBJ databases">
        <title>The genomes of Aspergillus section Nigri reveals drivers in fungal speciation.</title>
        <authorList>
            <consortium name="DOE Joint Genome Institute"/>
            <person name="Vesth T.C."/>
            <person name="Nybo J."/>
            <person name="Theobald S."/>
            <person name="Brandl J."/>
            <person name="Frisvad J.C."/>
            <person name="Nielsen K.F."/>
            <person name="Lyhne E.K."/>
            <person name="Kogle M.E."/>
            <person name="Kuo A."/>
            <person name="Riley R."/>
            <person name="Clum A."/>
            <person name="Nolan M."/>
            <person name="Lipzen A."/>
            <person name="Salamov A."/>
            <person name="Henrissat B."/>
            <person name="Wiebenga A."/>
            <person name="De Vries R.P."/>
            <person name="Grigoriev I.V."/>
            <person name="Mortensen U.H."/>
            <person name="Andersen M.R."/>
            <person name="Baker S.E."/>
        </authorList>
    </citation>
    <scope>NUCLEOTIDE SEQUENCE [LARGE SCALE GENOMIC DNA]</scope>
    <source>
        <strain evidence="9 10">CBS 117.55</strain>
    </source>
</reference>
<name>A0A317WIY0_9EURO</name>
<sequence>MTLTREGTRLIIWISVFTFLTTLVLGFRLWAIRLLKKRLQIQDVLVSIAYISTCSLSGLACWTITHGLGRRTSDLTATEASLQHQVRTSSPLIVAAAVTSLVGTVGCKLSMLALYSSLFHAYRFMCILIWLSTAFILAYFITFLCLNLTQCQPLSHHWNPAPNDWCRPLQIEDLLLTGLNIFIDTLIAVLPTPVIWTLQMSSRNRWMVSSMFGMGLIVVAIMAWRLQVTANMFKTRNLGHYFTLPVLLVLLELWLSIIIVSIPSLVPFIRHFTSPRLGHNSSPILRRAHYVLSHRSRRRRGPGNVWEMEMDESLTRTAAALGDVEDAGSSTLVNKIPEDETHPGSKVSREDLSRPVSMVG</sequence>
<feature type="transmembrane region" description="Helical" evidence="7">
    <location>
        <begin position="44"/>
        <end position="65"/>
    </location>
</feature>
<dbReference type="InterPro" id="IPR052337">
    <property type="entry name" value="SAT4-like"/>
</dbReference>
<evidence type="ECO:0000256" key="4">
    <source>
        <dbReference type="ARBA" id="ARBA00023136"/>
    </source>
</evidence>
<organism evidence="9 10">
    <name type="scientific">Aspergillus heteromorphus CBS 117.55</name>
    <dbReference type="NCBI Taxonomy" id="1448321"/>
    <lineage>
        <taxon>Eukaryota</taxon>
        <taxon>Fungi</taxon>
        <taxon>Dikarya</taxon>
        <taxon>Ascomycota</taxon>
        <taxon>Pezizomycotina</taxon>
        <taxon>Eurotiomycetes</taxon>
        <taxon>Eurotiomycetidae</taxon>
        <taxon>Eurotiales</taxon>
        <taxon>Aspergillaceae</taxon>
        <taxon>Aspergillus</taxon>
        <taxon>Aspergillus subgen. Circumdati</taxon>
    </lineage>
</organism>
<comment type="caution">
    <text evidence="9">The sequence shown here is derived from an EMBL/GenBank/DDBJ whole genome shotgun (WGS) entry which is preliminary data.</text>
</comment>
<dbReference type="InterPro" id="IPR049326">
    <property type="entry name" value="Rhodopsin_dom_fungi"/>
</dbReference>
<feature type="compositionally biased region" description="Basic and acidic residues" evidence="6">
    <location>
        <begin position="336"/>
        <end position="353"/>
    </location>
</feature>
<dbReference type="GO" id="GO:0016020">
    <property type="term" value="C:membrane"/>
    <property type="evidence" value="ECO:0007669"/>
    <property type="project" value="UniProtKB-SubCell"/>
</dbReference>
<dbReference type="PANTHER" id="PTHR33048:SF47">
    <property type="entry name" value="INTEGRAL MEMBRANE PROTEIN-RELATED"/>
    <property type="match status" value="1"/>
</dbReference>
<dbReference type="OrthoDB" id="3529975at2759"/>
<gene>
    <name evidence="9" type="ORF">BO70DRAFT_335139</name>
</gene>
<dbReference type="AlphaFoldDB" id="A0A317WIY0"/>
<dbReference type="PANTHER" id="PTHR33048">
    <property type="entry name" value="PTH11-LIKE INTEGRAL MEMBRANE PROTEIN (AFU_ORTHOLOGUE AFUA_5G11245)"/>
    <property type="match status" value="1"/>
</dbReference>
<evidence type="ECO:0000256" key="6">
    <source>
        <dbReference type="SAM" id="MobiDB-lite"/>
    </source>
</evidence>
<feature type="transmembrane region" description="Helical" evidence="7">
    <location>
        <begin position="127"/>
        <end position="149"/>
    </location>
</feature>
<comment type="subcellular location">
    <subcellularLocation>
        <location evidence="1">Membrane</location>
        <topology evidence="1">Multi-pass membrane protein</topology>
    </subcellularLocation>
</comment>
<keyword evidence="3 7" id="KW-1133">Transmembrane helix</keyword>
<evidence type="ECO:0000259" key="8">
    <source>
        <dbReference type="Pfam" id="PF20684"/>
    </source>
</evidence>
<evidence type="ECO:0000256" key="7">
    <source>
        <dbReference type="SAM" id="Phobius"/>
    </source>
</evidence>
<dbReference type="Proteomes" id="UP000247233">
    <property type="component" value="Unassembled WGS sequence"/>
</dbReference>
<protein>
    <recommendedName>
        <fullName evidence="8">Rhodopsin domain-containing protein</fullName>
    </recommendedName>
</protein>
<dbReference type="EMBL" id="MSFL01000009">
    <property type="protein sequence ID" value="PWY85018.1"/>
    <property type="molecule type" value="Genomic_DNA"/>
</dbReference>
<dbReference type="VEuPathDB" id="FungiDB:BO70DRAFT_335139"/>
<feature type="transmembrane region" description="Helical" evidence="7">
    <location>
        <begin position="174"/>
        <end position="196"/>
    </location>
</feature>
<evidence type="ECO:0000256" key="2">
    <source>
        <dbReference type="ARBA" id="ARBA00022692"/>
    </source>
</evidence>
<evidence type="ECO:0000256" key="5">
    <source>
        <dbReference type="ARBA" id="ARBA00038359"/>
    </source>
</evidence>
<feature type="transmembrane region" description="Helical" evidence="7">
    <location>
        <begin position="208"/>
        <end position="226"/>
    </location>
</feature>
<keyword evidence="10" id="KW-1185">Reference proteome</keyword>
<evidence type="ECO:0000313" key="10">
    <source>
        <dbReference type="Proteomes" id="UP000247233"/>
    </source>
</evidence>
<keyword evidence="4 7" id="KW-0472">Membrane</keyword>
<proteinExistence type="inferred from homology"/>
<accession>A0A317WIY0</accession>
<comment type="similarity">
    <text evidence="5">Belongs to the SAT4 family.</text>
</comment>
<evidence type="ECO:0000256" key="3">
    <source>
        <dbReference type="ARBA" id="ARBA00022989"/>
    </source>
</evidence>
<feature type="region of interest" description="Disordered" evidence="6">
    <location>
        <begin position="328"/>
        <end position="360"/>
    </location>
</feature>
<feature type="transmembrane region" description="Helical" evidence="7">
    <location>
        <begin position="12"/>
        <end position="32"/>
    </location>
</feature>
<evidence type="ECO:0000256" key="1">
    <source>
        <dbReference type="ARBA" id="ARBA00004141"/>
    </source>
</evidence>
<evidence type="ECO:0000313" key="9">
    <source>
        <dbReference type="EMBL" id="PWY85018.1"/>
    </source>
</evidence>
<dbReference type="RefSeq" id="XP_025400360.1">
    <property type="nucleotide sequence ID" value="XM_025541047.1"/>
</dbReference>
<dbReference type="GeneID" id="37063284"/>
<feature type="domain" description="Rhodopsin" evidence="8">
    <location>
        <begin position="28"/>
        <end position="270"/>
    </location>
</feature>
<dbReference type="Pfam" id="PF20684">
    <property type="entry name" value="Fung_rhodopsin"/>
    <property type="match status" value="1"/>
</dbReference>
<keyword evidence="2 7" id="KW-0812">Transmembrane</keyword>
<feature type="transmembrane region" description="Helical" evidence="7">
    <location>
        <begin position="246"/>
        <end position="269"/>
    </location>
</feature>